<dbReference type="HOGENOM" id="CLU_583603_0_0_5"/>
<evidence type="ECO:0000313" key="2">
    <source>
        <dbReference type="Proteomes" id="UP000008808"/>
    </source>
</evidence>
<keyword evidence="2" id="KW-1185">Reference proteome</keyword>
<accession>Q2N9U9</accession>
<dbReference type="Proteomes" id="UP000008808">
    <property type="component" value="Chromosome"/>
</dbReference>
<protein>
    <submittedName>
        <fullName evidence="1">Uncharacterized protein</fullName>
    </submittedName>
</protein>
<name>Q2N9U9_ERYLH</name>
<sequence length="468" mass="53527">MYLKILFVDGNFIPLNRVDILQKFFLDSLRKPSDSYTGSFNYKNKIELVADFAKNLYKEKASTFTVRRWLAFCDDFKTRTLLGFNSMSVLDEILDAKLFARSGDTLFFRYGFFYSFALGMGLNDDNQALDEFLAEKNYTSVSDVLDVVTALRPNDPRIISALNSDLEASLVQFEDELVEKDFDPLLDALWAVNDKEEEQTWQPITQAISDGPEEPKKIDSLRSSYLAEARTTDQQVKIRTFLDLEYSLVVIKQNLIEVFKNVNDVGRDRKVESYELLLWSELSAFQVGTLFAPELAKSRFYRWGAMAFINFDKAAKDLDPESAEAIAEVVLSLARSVSSKTRQRLGFQKLGGIFAERALRSETIGFLEVLNFYHLIGARAEGWEEAAERLLELAEPGSLYLWMMLGGILDELKHDVVRVADRSKLKRLVAYTRAKRSFVVRKPNDKQVAKLLERMAKEELLNSNSKRG</sequence>
<dbReference type="EMBL" id="CP000157">
    <property type="protein sequence ID" value="ABC63542.1"/>
    <property type="molecule type" value="Genomic_DNA"/>
</dbReference>
<gene>
    <name evidence="1" type="ordered locus">ELI_07250</name>
</gene>
<organism evidence="1 2">
    <name type="scientific">Erythrobacter litoralis (strain HTCC2594)</name>
    <dbReference type="NCBI Taxonomy" id="314225"/>
    <lineage>
        <taxon>Bacteria</taxon>
        <taxon>Pseudomonadati</taxon>
        <taxon>Pseudomonadota</taxon>
        <taxon>Alphaproteobacteria</taxon>
        <taxon>Sphingomonadales</taxon>
        <taxon>Erythrobacteraceae</taxon>
        <taxon>Erythrobacter/Porphyrobacter group</taxon>
        <taxon>Erythrobacter</taxon>
    </lineage>
</organism>
<dbReference type="KEGG" id="eli:ELI_07250"/>
<proteinExistence type="predicted"/>
<reference evidence="2" key="1">
    <citation type="journal article" date="2009" name="J. Bacteriol.">
        <title>Complete genome sequence of Erythrobacter litoralis HTCC2594.</title>
        <authorList>
            <person name="Oh H.M."/>
            <person name="Giovannoni S.J."/>
            <person name="Ferriera S."/>
            <person name="Johnson J."/>
            <person name="Cho J.C."/>
        </authorList>
    </citation>
    <scope>NUCLEOTIDE SEQUENCE [LARGE SCALE GENOMIC DNA]</scope>
    <source>
        <strain evidence="2">HTCC2594</strain>
    </source>
</reference>
<evidence type="ECO:0000313" key="1">
    <source>
        <dbReference type="EMBL" id="ABC63542.1"/>
    </source>
</evidence>
<dbReference type="AlphaFoldDB" id="Q2N9U9"/>